<dbReference type="InterPro" id="IPR011051">
    <property type="entry name" value="RmlC_Cupin_sf"/>
</dbReference>
<dbReference type="CDD" id="cd02223">
    <property type="entry name" value="cupin_Bh2720-like"/>
    <property type="match status" value="1"/>
</dbReference>
<dbReference type="InterPro" id="IPR013096">
    <property type="entry name" value="Cupin_2"/>
</dbReference>
<dbReference type="AlphaFoldDB" id="A0A1G2QEF7"/>
<accession>A0A1G2QEF7</accession>
<dbReference type="Gene3D" id="2.60.120.10">
    <property type="entry name" value="Jelly Rolls"/>
    <property type="match status" value="1"/>
</dbReference>
<dbReference type="InterPro" id="IPR052538">
    <property type="entry name" value="Flavonoid_dioxygenase-like"/>
</dbReference>
<name>A0A1G2QEF7_9BACT</name>
<dbReference type="Pfam" id="PF07883">
    <property type="entry name" value="Cupin_2"/>
    <property type="match status" value="1"/>
</dbReference>
<dbReference type="InterPro" id="IPR014710">
    <property type="entry name" value="RmlC-like_jellyroll"/>
</dbReference>
<reference evidence="2 3" key="1">
    <citation type="journal article" date="2016" name="Nat. Commun.">
        <title>Thousands of microbial genomes shed light on interconnected biogeochemical processes in an aquifer system.</title>
        <authorList>
            <person name="Anantharaman K."/>
            <person name="Brown C.T."/>
            <person name="Hug L.A."/>
            <person name="Sharon I."/>
            <person name="Castelle C.J."/>
            <person name="Probst A.J."/>
            <person name="Thomas B.C."/>
            <person name="Singh A."/>
            <person name="Wilkins M.J."/>
            <person name="Karaoz U."/>
            <person name="Brodie E.L."/>
            <person name="Williams K.H."/>
            <person name="Hubbard S.S."/>
            <person name="Banfield J.F."/>
        </authorList>
    </citation>
    <scope>NUCLEOTIDE SEQUENCE [LARGE SCALE GENOMIC DNA]</scope>
</reference>
<evidence type="ECO:0000313" key="2">
    <source>
        <dbReference type="EMBL" id="OHA58944.1"/>
    </source>
</evidence>
<dbReference type="PANTHER" id="PTHR43346:SF1">
    <property type="entry name" value="QUERCETIN 2,3-DIOXYGENASE-RELATED"/>
    <property type="match status" value="1"/>
</dbReference>
<sequence length="133" mass="14769">MKKGYKENIENLTIANNDFRHVVYTGEHMQLVLMSLKPGEDIGMETHEDNDQFFRFDAGEGKVLINGNEYEVADGDAVIVPSGAEHNVINTSLDQDLKLYTIYAPSHHQDGVVRATKAEAIADSPDFDGKTTE</sequence>
<comment type="caution">
    <text evidence="2">The sequence shown here is derived from an EMBL/GenBank/DDBJ whole genome shotgun (WGS) entry which is preliminary data.</text>
</comment>
<dbReference type="SUPFAM" id="SSF51182">
    <property type="entry name" value="RmlC-like cupins"/>
    <property type="match status" value="1"/>
</dbReference>
<dbReference type="EMBL" id="MHTJ01000002">
    <property type="protein sequence ID" value="OHA58944.1"/>
    <property type="molecule type" value="Genomic_DNA"/>
</dbReference>
<gene>
    <name evidence="2" type="ORF">A2571_01040</name>
</gene>
<organism evidence="2 3">
    <name type="scientific">Candidatus Vogelbacteria bacterium RIFOXYD1_FULL_44_32</name>
    <dbReference type="NCBI Taxonomy" id="1802438"/>
    <lineage>
        <taxon>Bacteria</taxon>
        <taxon>Candidatus Vogeliibacteriota</taxon>
    </lineage>
</organism>
<evidence type="ECO:0000313" key="3">
    <source>
        <dbReference type="Proteomes" id="UP000177043"/>
    </source>
</evidence>
<protein>
    <submittedName>
        <fullName evidence="2">Cupin</fullName>
    </submittedName>
</protein>
<dbReference type="Proteomes" id="UP000177043">
    <property type="component" value="Unassembled WGS sequence"/>
</dbReference>
<feature type="domain" description="Cupin type-2" evidence="1">
    <location>
        <begin position="33"/>
        <end position="103"/>
    </location>
</feature>
<dbReference type="STRING" id="1802438.A2571_01040"/>
<evidence type="ECO:0000259" key="1">
    <source>
        <dbReference type="Pfam" id="PF07883"/>
    </source>
</evidence>
<proteinExistence type="predicted"/>
<dbReference type="PANTHER" id="PTHR43346">
    <property type="entry name" value="LIGAND BINDING DOMAIN PROTEIN, PUTATIVE (AFU_ORTHOLOGUE AFUA_6G14370)-RELATED"/>
    <property type="match status" value="1"/>
</dbReference>